<comment type="caution">
    <text evidence="6">Lacks conserved residue(s) required for the propagation of feature annotation.</text>
</comment>
<dbReference type="Pfam" id="PF01330">
    <property type="entry name" value="RuvA_N"/>
    <property type="match status" value="1"/>
</dbReference>
<comment type="subcellular location">
    <subcellularLocation>
        <location evidence="6">Cytoplasm</location>
    </subcellularLocation>
</comment>
<dbReference type="GO" id="GO:0000400">
    <property type="term" value="F:four-way junction DNA binding"/>
    <property type="evidence" value="ECO:0007669"/>
    <property type="project" value="UniProtKB-UniRule"/>
</dbReference>
<dbReference type="CDD" id="cd14332">
    <property type="entry name" value="UBA_RuvA_C"/>
    <property type="match status" value="1"/>
</dbReference>
<dbReference type="InterPro" id="IPR003583">
    <property type="entry name" value="Hlx-hairpin-Hlx_DNA-bd_motif"/>
</dbReference>
<dbReference type="OrthoDB" id="5293449at2"/>
<dbReference type="Gene3D" id="2.40.50.140">
    <property type="entry name" value="Nucleic acid-binding proteins"/>
    <property type="match status" value="1"/>
</dbReference>
<keyword evidence="4 6" id="KW-0233">DNA recombination</keyword>
<feature type="domain" description="Helix-hairpin-helix DNA-binding motif class 1" evidence="7">
    <location>
        <begin position="72"/>
        <end position="91"/>
    </location>
</feature>
<dbReference type="EMBL" id="CP032157">
    <property type="protein sequence ID" value="AXY77826.1"/>
    <property type="molecule type" value="Genomic_DNA"/>
</dbReference>
<feature type="region of interest" description="Domain III" evidence="6">
    <location>
        <begin position="144"/>
        <end position="194"/>
    </location>
</feature>
<keyword evidence="2 6" id="KW-0227">DNA damage</keyword>
<dbReference type="Proteomes" id="UP000263900">
    <property type="component" value="Chromosome"/>
</dbReference>
<dbReference type="RefSeq" id="WP_119053699.1">
    <property type="nucleotide sequence ID" value="NZ_CP032157.1"/>
</dbReference>
<dbReference type="Gene3D" id="1.10.8.10">
    <property type="entry name" value="DNA helicase RuvA subunit, C-terminal domain"/>
    <property type="match status" value="1"/>
</dbReference>
<dbReference type="Gene3D" id="1.10.150.20">
    <property type="entry name" value="5' to 3' exonuclease, C-terminal subdomain"/>
    <property type="match status" value="1"/>
</dbReference>
<dbReference type="InterPro" id="IPR000085">
    <property type="entry name" value="RuvA"/>
</dbReference>
<evidence type="ECO:0000256" key="4">
    <source>
        <dbReference type="ARBA" id="ARBA00023172"/>
    </source>
</evidence>
<dbReference type="GO" id="GO:0006281">
    <property type="term" value="P:DNA repair"/>
    <property type="evidence" value="ECO:0007669"/>
    <property type="project" value="UniProtKB-UniRule"/>
</dbReference>
<organism evidence="8 9">
    <name type="scientific">Paraflavitalea soli</name>
    <dbReference type="NCBI Taxonomy" id="2315862"/>
    <lineage>
        <taxon>Bacteria</taxon>
        <taxon>Pseudomonadati</taxon>
        <taxon>Bacteroidota</taxon>
        <taxon>Chitinophagia</taxon>
        <taxon>Chitinophagales</taxon>
        <taxon>Chitinophagaceae</taxon>
        <taxon>Paraflavitalea</taxon>
    </lineage>
</organism>
<dbReference type="KEGG" id="pseg:D3H65_29255"/>
<dbReference type="GO" id="GO:0005524">
    <property type="term" value="F:ATP binding"/>
    <property type="evidence" value="ECO:0007669"/>
    <property type="project" value="InterPro"/>
</dbReference>
<evidence type="ECO:0000313" key="8">
    <source>
        <dbReference type="EMBL" id="AXY77826.1"/>
    </source>
</evidence>
<evidence type="ECO:0000313" key="9">
    <source>
        <dbReference type="Proteomes" id="UP000263900"/>
    </source>
</evidence>
<comment type="similarity">
    <text evidence="6">Belongs to the RuvA family.</text>
</comment>
<dbReference type="AlphaFoldDB" id="A0A3B7MXR3"/>
<sequence>MIAFIRGNFAYKTPTVVHLEANGVGYELNISLHTYSAIQELEKGLLYTYLHIREDAHILYGFSEVAEKELFMMLISVSGVGAATARMMLSSLKPDEIVRAIANGNTKQLESIKGIGRKSAERIVLELRDKISKTTWDANISPLKNNTLEQDALNALMALGIPRAAGEQAVQKVIKAQPDLAVVEDIIKKALKTL</sequence>
<dbReference type="InterPro" id="IPR036267">
    <property type="entry name" value="RuvA_C_sf"/>
</dbReference>
<evidence type="ECO:0000256" key="1">
    <source>
        <dbReference type="ARBA" id="ARBA00022490"/>
    </source>
</evidence>
<gene>
    <name evidence="6 8" type="primary">ruvA</name>
    <name evidence="8" type="ORF">D3H65_29255</name>
</gene>
<dbReference type="InterPro" id="IPR012340">
    <property type="entry name" value="NA-bd_OB-fold"/>
</dbReference>
<dbReference type="GO" id="GO:0005737">
    <property type="term" value="C:cytoplasm"/>
    <property type="evidence" value="ECO:0007669"/>
    <property type="project" value="UniProtKB-SubCell"/>
</dbReference>
<protein>
    <recommendedName>
        <fullName evidence="6">Holliday junction branch migration complex subunit RuvA</fullName>
    </recommendedName>
</protein>
<dbReference type="InterPro" id="IPR010994">
    <property type="entry name" value="RuvA_2-like"/>
</dbReference>
<dbReference type="GO" id="GO:0048476">
    <property type="term" value="C:Holliday junction resolvase complex"/>
    <property type="evidence" value="ECO:0007669"/>
    <property type="project" value="UniProtKB-UniRule"/>
</dbReference>
<evidence type="ECO:0000256" key="3">
    <source>
        <dbReference type="ARBA" id="ARBA00023125"/>
    </source>
</evidence>
<dbReference type="Pfam" id="PF07499">
    <property type="entry name" value="RuvA_C"/>
    <property type="match status" value="1"/>
</dbReference>
<evidence type="ECO:0000256" key="2">
    <source>
        <dbReference type="ARBA" id="ARBA00022763"/>
    </source>
</evidence>
<keyword evidence="9" id="KW-1185">Reference proteome</keyword>
<dbReference type="SUPFAM" id="SSF46929">
    <property type="entry name" value="DNA helicase RuvA subunit, C-terminal domain"/>
    <property type="match status" value="1"/>
</dbReference>
<keyword evidence="1 6" id="KW-0963">Cytoplasm</keyword>
<dbReference type="SMART" id="SM00278">
    <property type="entry name" value="HhH1"/>
    <property type="match status" value="2"/>
</dbReference>
<comment type="subunit">
    <text evidence="6">Homotetramer. Forms an RuvA(8)-RuvB(12)-Holliday junction (HJ) complex. HJ DNA is sandwiched between 2 RuvA tetramers; dsDNA enters through RuvA and exits via RuvB. An RuvB hexamer assembles on each DNA strand where it exits the tetramer. Each RuvB hexamer is contacted by two RuvA subunits (via domain III) on 2 adjacent RuvB subunits; this complex drives branch migration. In the full resolvosome a probable DNA-RuvA(4)-RuvB(12)-RuvC(2) complex forms which resolves the HJ.</text>
</comment>
<proteinExistence type="inferred from homology"/>
<dbReference type="GO" id="GO:0006310">
    <property type="term" value="P:DNA recombination"/>
    <property type="evidence" value="ECO:0007669"/>
    <property type="project" value="UniProtKB-UniRule"/>
</dbReference>
<dbReference type="SUPFAM" id="SSF50249">
    <property type="entry name" value="Nucleic acid-binding proteins"/>
    <property type="match status" value="1"/>
</dbReference>
<comment type="domain">
    <text evidence="6">Has three domains with a flexible linker between the domains II and III and assumes an 'L' shape. Domain III is highly mobile and contacts RuvB.</text>
</comment>
<evidence type="ECO:0000256" key="5">
    <source>
        <dbReference type="ARBA" id="ARBA00023204"/>
    </source>
</evidence>
<comment type="function">
    <text evidence="6">The RuvA-RuvB-RuvC complex processes Holliday junction (HJ) DNA during genetic recombination and DNA repair, while the RuvA-RuvB complex plays an important role in the rescue of blocked DNA replication forks via replication fork reversal (RFR). RuvA specifically binds to HJ cruciform DNA, conferring on it an open structure. The RuvB hexamer acts as an ATP-dependent pump, pulling dsDNA into and through the RuvAB complex. HJ branch migration allows RuvC to scan DNA until it finds its consensus sequence, where it cleaves and resolves the cruciform DNA.</text>
</comment>
<name>A0A3B7MXR3_9BACT</name>
<keyword evidence="5 6" id="KW-0234">DNA repair</keyword>
<dbReference type="InterPro" id="IPR013849">
    <property type="entry name" value="DNA_helicase_Holl-junc_RuvA_I"/>
</dbReference>
<dbReference type="Pfam" id="PF14520">
    <property type="entry name" value="HHH_5"/>
    <property type="match status" value="1"/>
</dbReference>
<reference evidence="8 9" key="1">
    <citation type="submission" date="2018-09" db="EMBL/GenBank/DDBJ databases">
        <title>Genome sequencing of strain 6GH32-13.</title>
        <authorList>
            <person name="Weon H.-Y."/>
            <person name="Heo J."/>
            <person name="Kwon S.-W."/>
        </authorList>
    </citation>
    <scope>NUCLEOTIDE SEQUENCE [LARGE SCALE GENOMIC DNA]</scope>
    <source>
        <strain evidence="8 9">5GH32-13</strain>
    </source>
</reference>
<dbReference type="GO" id="GO:0009379">
    <property type="term" value="C:Holliday junction helicase complex"/>
    <property type="evidence" value="ECO:0007669"/>
    <property type="project" value="InterPro"/>
</dbReference>
<dbReference type="InterPro" id="IPR011114">
    <property type="entry name" value="RuvA_C"/>
</dbReference>
<dbReference type="NCBIfam" id="TIGR00084">
    <property type="entry name" value="ruvA"/>
    <property type="match status" value="1"/>
</dbReference>
<feature type="domain" description="Helix-hairpin-helix DNA-binding motif class 1" evidence="7">
    <location>
        <begin position="107"/>
        <end position="126"/>
    </location>
</feature>
<dbReference type="GO" id="GO:0009378">
    <property type="term" value="F:four-way junction helicase activity"/>
    <property type="evidence" value="ECO:0007669"/>
    <property type="project" value="InterPro"/>
</dbReference>
<keyword evidence="3 6" id="KW-0238">DNA-binding</keyword>
<dbReference type="SUPFAM" id="SSF47781">
    <property type="entry name" value="RuvA domain 2-like"/>
    <property type="match status" value="1"/>
</dbReference>
<accession>A0A3B7MXR3</accession>
<evidence type="ECO:0000256" key="6">
    <source>
        <dbReference type="HAMAP-Rule" id="MF_00031"/>
    </source>
</evidence>
<evidence type="ECO:0000259" key="7">
    <source>
        <dbReference type="SMART" id="SM00278"/>
    </source>
</evidence>
<dbReference type="HAMAP" id="MF_00031">
    <property type="entry name" value="DNA_HJ_migration_RuvA"/>
    <property type="match status" value="1"/>
</dbReference>